<dbReference type="PROSITE" id="PS50888">
    <property type="entry name" value="BHLH"/>
    <property type="match status" value="1"/>
</dbReference>
<feature type="domain" description="BHLH" evidence="1">
    <location>
        <begin position="1"/>
        <end position="44"/>
    </location>
</feature>
<comment type="caution">
    <text evidence="2">The sequence shown here is derived from an EMBL/GenBank/DDBJ whole genome shotgun (WGS) entry which is preliminary data.</text>
</comment>
<dbReference type="GO" id="GO:0046983">
    <property type="term" value="F:protein dimerization activity"/>
    <property type="evidence" value="ECO:0007669"/>
    <property type="project" value="InterPro"/>
</dbReference>
<feature type="non-terminal residue" evidence="2">
    <location>
        <position position="59"/>
    </location>
</feature>
<name>A0AA40KCS2_9PEZI</name>
<evidence type="ECO:0000313" key="3">
    <source>
        <dbReference type="Proteomes" id="UP001172155"/>
    </source>
</evidence>
<accession>A0AA40KCS2</accession>
<dbReference type="InterPro" id="IPR036638">
    <property type="entry name" value="HLH_DNA-bd_sf"/>
</dbReference>
<reference evidence="2" key="1">
    <citation type="submission" date="2023-06" db="EMBL/GenBank/DDBJ databases">
        <title>Genome-scale phylogeny and comparative genomics of the fungal order Sordariales.</title>
        <authorList>
            <consortium name="Lawrence Berkeley National Laboratory"/>
            <person name="Hensen N."/>
            <person name="Bonometti L."/>
            <person name="Westerberg I."/>
            <person name="Brannstrom I.O."/>
            <person name="Guillou S."/>
            <person name="Cros-Aarteil S."/>
            <person name="Calhoun S."/>
            <person name="Haridas S."/>
            <person name="Kuo A."/>
            <person name="Mondo S."/>
            <person name="Pangilinan J."/>
            <person name="Riley R."/>
            <person name="LaButti K."/>
            <person name="Andreopoulos B."/>
            <person name="Lipzen A."/>
            <person name="Chen C."/>
            <person name="Yanf M."/>
            <person name="Daum C."/>
            <person name="Ng V."/>
            <person name="Clum A."/>
            <person name="Steindorff A."/>
            <person name="Ohm R."/>
            <person name="Martin F."/>
            <person name="Silar P."/>
            <person name="Natvig D."/>
            <person name="Lalanne C."/>
            <person name="Gautier V."/>
            <person name="Ament-velasquez S.L."/>
            <person name="Kruys A."/>
            <person name="Hutchinson M.I."/>
            <person name="Powell A.J."/>
            <person name="Barry K."/>
            <person name="Miller A.N."/>
            <person name="Grigoriev I.V."/>
            <person name="Debuchy R."/>
            <person name="Gladieux P."/>
            <person name="Thoren M.H."/>
            <person name="Johannesson H."/>
        </authorList>
    </citation>
    <scope>NUCLEOTIDE SEQUENCE</scope>
    <source>
        <strain evidence="2">SMH3187-1</strain>
    </source>
</reference>
<dbReference type="AlphaFoldDB" id="A0AA40KCS2"/>
<dbReference type="Gene3D" id="4.10.280.10">
    <property type="entry name" value="Helix-loop-helix DNA-binding domain"/>
    <property type="match status" value="1"/>
</dbReference>
<dbReference type="SUPFAM" id="SSF47459">
    <property type="entry name" value="HLH, helix-loop-helix DNA-binding domain"/>
    <property type="match status" value="1"/>
</dbReference>
<dbReference type="Pfam" id="PF00010">
    <property type="entry name" value="HLH"/>
    <property type="match status" value="1"/>
</dbReference>
<evidence type="ECO:0000313" key="2">
    <source>
        <dbReference type="EMBL" id="KAK0754111.1"/>
    </source>
</evidence>
<evidence type="ECO:0000259" key="1">
    <source>
        <dbReference type="PROSITE" id="PS50888"/>
    </source>
</evidence>
<keyword evidence="3" id="KW-1185">Reference proteome</keyword>
<proteinExistence type="predicted"/>
<dbReference type="InterPro" id="IPR011598">
    <property type="entry name" value="bHLH_dom"/>
</dbReference>
<protein>
    <recommendedName>
        <fullName evidence="1">BHLH domain-containing protein</fullName>
    </recommendedName>
</protein>
<dbReference type="EMBL" id="JAUKUD010000001">
    <property type="protein sequence ID" value="KAK0754111.1"/>
    <property type="molecule type" value="Genomic_DNA"/>
</dbReference>
<organism evidence="2 3">
    <name type="scientific">Schizothecium vesticola</name>
    <dbReference type="NCBI Taxonomy" id="314040"/>
    <lineage>
        <taxon>Eukaryota</taxon>
        <taxon>Fungi</taxon>
        <taxon>Dikarya</taxon>
        <taxon>Ascomycota</taxon>
        <taxon>Pezizomycotina</taxon>
        <taxon>Sordariomycetes</taxon>
        <taxon>Sordariomycetidae</taxon>
        <taxon>Sordariales</taxon>
        <taxon>Schizotheciaceae</taxon>
        <taxon>Schizothecium</taxon>
    </lineage>
</organism>
<feature type="non-terminal residue" evidence="2">
    <location>
        <position position="1"/>
    </location>
</feature>
<sequence length="59" mass="6848">TEQKRRGNIRQSFDRLTTIVPGTEGRGRSEMIVLSKTDEHIKEELLRRKALIEKLEARG</sequence>
<dbReference type="Proteomes" id="UP001172155">
    <property type="component" value="Unassembled WGS sequence"/>
</dbReference>
<gene>
    <name evidence="2" type="ORF">B0T18DRAFT_306859</name>
</gene>